<dbReference type="InterPro" id="IPR038940">
    <property type="entry name" value="NCMAP"/>
</dbReference>
<dbReference type="RefSeq" id="XP_030074420.1">
    <property type="nucleotide sequence ID" value="XM_030218560.1"/>
</dbReference>
<reference evidence="4" key="2">
    <citation type="submission" date="2025-04" db="UniProtKB">
        <authorList>
            <consortium name="RefSeq"/>
        </authorList>
    </citation>
    <scope>IDENTIFICATION</scope>
</reference>
<feature type="transmembrane region" description="Helical" evidence="2">
    <location>
        <begin position="22"/>
        <end position="49"/>
    </location>
</feature>
<evidence type="ECO:0000256" key="2">
    <source>
        <dbReference type="SAM" id="Phobius"/>
    </source>
</evidence>
<dbReference type="AlphaFoldDB" id="A0A6P7ZG84"/>
<dbReference type="GO" id="GO:0043220">
    <property type="term" value="C:Schmidt-Lanterman incisure"/>
    <property type="evidence" value="ECO:0007669"/>
    <property type="project" value="InterPro"/>
</dbReference>
<evidence type="ECO:0000313" key="4">
    <source>
        <dbReference type="RefSeq" id="XP_030074420.1"/>
    </source>
</evidence>
<dbReference type="GO" id="GO:0005886">
    <property type="term" value="C:plasma membrane"/>
    <property type="evidence" value="ECO:0007669"/>
    <property type="project" value="InterPro"/>
</dbReference>
<dbReference type="CTD" id="400746"/>
<protein>
    <submittedName>
        <fullName evidence="4 5">Noncompact myelin-associated protein</fullName>
    </submittedName>
</protein>
<dbReference type="KEGG" id="muo:115480095"/>
<organism evidence="3 4">
    <name type="scientific">Microcaecilia unicolor</name>
    <dbReference type="NCBI Taxonomy" id="1415580"/>
    <lineage>
        <taxon>Eukaryota</taxon>
        <taxon>Metazoa</taxon>
        <taxon>Chordata</taxon>
        <taxon>Craniata</taxon>
        <taxon>Vertebrata</taxon>
        <taxon>Euteleostomi</taxon>
        <taxon>Amphibia</taxon>
        <taxon>Gymnophiona</taxon>
        <taxon>Siphonopidae</taxon>
        <taxon>Microcaecilia</taxon>
    </lineage>
</organism>
<name>A0A6P7ZG84_9AMPH</name>
<dbReference type="GO" id="GO:0033270">
    <property type="term" value="C:paranode region of axon"/>
    <property type="evidence" value="ECO:0007669"/>
    <property type="project" value="InterPro"/>
</dbReference>
<keyword evidence="2" id="KW-0472">Membrane</keyword>
<dbReference type="GO" id="GO:0019911">
    <property type="term" value="F:structural constituent of myelin sheath"/>
    <property type="evidence" value="ECO:0007669"/>
    <property type="project" value="InterPro"/>
</dbReference>
<gene>
    <name evidence="4 5" type="primary">NCMAP</name>
</gene>
<evidence type="ECO:0000313" key="3">
    <source>
        <dbReference type="Proteomes" id="UP000515156"/>
    </source>
</evidence>
<dbReference type="GeneID" id="115480095"/>
<evidence type="ECO:0000256" key="1">
    <source>
        <dbReference type="SAM" id="MobiDB-lite"/>
    </source>
</evidence>
<dbReference type="RefSeq" id="XP_030074421.1">
    <property type="nucleotide sequence ID" value="XM_030218561.1"/>
</dbReference>
<keyword evidence="2" id="KW-1133">Transmembrane helix</keyword>
<feature type="compositionally biased region" description="Polar residues" evidence="1">
    <location>
        <begin position="69"/>
        <end position="92"/>
    </location>
</feature>
<reference evidence="3" key="1">
    <citation type="submission" date="2024-06" db="UniProtKB">
        <authorList>
            <consortium name="RefSeq"/>
        </authorList>
    </citation>
    <scope>NUCLEOTIDE SEQUENCE [LARGE SCALE GENOMIC DNA]</scope>
</reference>
<dbReference type="PANTHER" id="PTHR35974">
    <property type="entry name" value="NONCOMPACT MYELIN-ASSOCIATED PROTEIN"/>
    <property type="match status" value="1"/>
</dbReference>
<keyword evidence="2" id="KW-0812">Transmembrane</keyword>
<evidence type="ECO:0000313" key="5">
    <source>
        <dbReference type="RefSeq" id="XP_030074421.1"/>
    </source>
</evidence>
<feature type="region of interest" description="Disordered" evidence="1">
    <location>
        <begin position="58"/>
        <end position="100"/>
    </location>
</feature>
<dbReference type="Proteomes" id="UP000515156">
    <property type="component" value="Chromosome 11"/>
</dbReference>
<keyword evidence="3" id="KW-1185">Reference proteome</keyword>
<dbReference type="GO" id="GO:0031641">
    <property type="term" value="P:regulation of myelination"/>
    <property type="evidence" value="ECO:0007669"/>
    <property type="project" value="InterPro"/>
</dbReference>
<dbReference type="PANTHER" id="PTHR35974:SF1">
    <property type="entry name" value="NONCOMPACT MYELIN-ASSOCIATED PROTEIN"/>
    <property type="match status" value="1"/>
</dbReference>
<accession>A0A6P7ZG84</accession>
<sequence length="100" mass="10863">MSTSEEMVNGTSLPPTRSPEQIMYQSAGAIVAAIVIGVIIIFTLILTAVKLYNRHTRTEMELKSKSTKKVTTPNSVGQSSFTSQPTSLTSIPQDIHLANR</sequence>
<proteinExistence type="predicted"/>
<dbReference type="OrthoDB" id="9950350at2759"/>